<gene>
    <name evidence="2" type="ORF">I3679_015120</name>
</gene>
<dbReference type="Gene3D" id="1.10.10.10">
    <property type="entry name" value="Winged helix-like DNA-binding domain superfamily/Winged helix DNA-binding domain"/>
    <property type="match status" value="1"/>
</dbReference>
<dbReference type="EMBL" id="JADQCH020000002">
    <property type="protein sequence ID" value="MEY2344819.1"/>
    <property type="molecule type" value="Genomic_DNA"/>
</dbReference>
<comment type="caution">
    <text evidence="2">The sequence shown here is derived from an EMBL/GenBank/DDBJ whole genome shotgun (WGS) entry which is preliminary data.</text>
</comment>
<dbReference type="InterPro" id="IPR036388">
    <property type="entry name" value="WH-like_DNA-bd_sf"/>
</dbReference>
<dbReference type="SUPFAM" id="SSF46785">
    <property type="entry name" value="Winged helix' DNA-binding domain"/>
    <property type="match status" value="1"/>
</dbReference>
<dbReference type="Pfam" id="PF09339">
    <property type="entry name" value="HTH_IclR"/>
    <property type="match status" value="1"/>
</dbReference>
<dbReference type="PANTHER" id="PTHR30136">
    <property type="entry name" value="HELIX-TURN-HELIX TRANSCRIPTIONAL REGULATOR, ICLR FAMILY"/>
    <property type="match status" value="1"/>
</dbReference>
<protein>
    <submittedName>
        <fullName evidence="2">Helix-turn-helix domain-containing protein</fullName>
    </submittedName>
</protein>
<dbReference type="PROSITE" id="PS51077">
    <property type="entry name" value="HTH_ICLR"/>
    <property type="match status" value="1"/>
</dbReference>
<feature type="domain" description="HTH iclR-type" evidence="1">
    <location>
        <begin position="7"/>
        <end position="69"/>
    </location>
</feature>
<dbReference type="SMART" id="SM00346">
    <property type="entry name" value="HTH_ICLR"/>
    <property type="match status" value="1"/>
</dbReference>
<organism evidence="2">
    <name type="scientific">Proteus mirabilis</name>
    <dbReference type="NCBI Taxonomy" id="584"/>
    <lineage>
        <taxon>Bacteria</taxon>
        <taxon>Pseudomonadati</taxon>
        <taxon>Pseudomonadota</taxon>
        <taxon>Gammaproteobacteria</taxon>
        <taxon>Enterobacterales</taxon>
        <taxon>Morganellaceae</taxon>
        <taxon>Proteus</taxon>
    </lineage>
</organism>
<dbReference type="InterPro" id="IPR050707">
    <property type="entry name" value="HTH_MetabolicPath_Reg"/>
</dbReference>
<sequence>MQNSQGVNSVDIAVTILEFLASQGGAARSSEIAKACSLSKSRLHKYLVSLCRSDMLYQESEGGQYCLGSKIIMLAEATHTNLSLVDEINQRLCEFRDEHNMSTGLVIAQGKKLYLVRYNRSFKHVDIDFLPNTPFHIN</sequence>
<reference evidence="2" key="1">
    <citation type="submission" date="2021-05" db="EMBL/GenBank/DDBJ databases">
        <title>First report of NDM-5 and VEB-6 producing Proteus mirabilis isolated from blood of a sepsis patient in Kolkata, India.</title>
        <authorList>
            <person name="Halder G."/>
            <person name="Chaudhuri B."/>
            <person name="Dutta S."/>
        </authorList>
    </citation>
    <scope>NUCLEOTIDE SEQUENCE [LARGE SCALE GENOMIC DNA]</scope>
    <source>
        <strain evidence="2">7049</strain>
    </source>
</reference>
<dbReference type="AlphaFoldDB" id="A0ABD5M1R9"/>
<name>A0ABD5M1R9_PROMI</name>
<evidence type="ECO:0000259" key="1">
    <source>
        <dbReference type="PROSITE" id="PS51077"/>
    </source>
</evidence>
<accession>A0ABD5M1R9</accession>
<dbReference type="InterPro" id="IPR005471">
    <property type="entry name" value="Tscrpt_reg_IclR_N"/>
</dbReference>
<dbReference type="InterPro" id="IPR036390">
    <property type="entry name" value="WH_DNA-bd_sf"/>
</dbReference>
<evidence type="ECO:0000313" key="2">
    <source>
        <dbReference type="EMBL" id="MEY2344819.1"/>
    </source>
</evidence>
<dbReference type="PANTHER" id="PTHR30136:SF35">
    <property type="entry name" value="HTH-TYPE TRANSCRIPTIONAL REGULATOR RV1719"/>
    <property type="match status" value="1"/>
</dbReference>
<proteinExistence type="predicted"/>